<protein>
    <submittedName>
        <fullName evidence="1">Uncharacterized protein</fullName>
    </submittedName>
</protein>
<gene>
    <name evidence="1" type="ORF">WCH_CV17450</name>
</gene>
<dbReference type="AlphaFoldDB" id="F8LCA6"/>
<sequence>MDLNSAEVDPADSLEKIIEECAKIAERDIKKSNLQFEGLHAI</sequence>
<reference evidence="1" key="1">
    <citation type="submission" date="2011-05" db="EMBL/GenBank/DDBJ databases">
        <title>Unity in variety -- the pan-genome of the Chlamydiae.</title>
        <authorList>
            <person name="Collingro A."/>
            <person name="Tischler P."/>
            <person name="Weinmaier T."/>
            <person name="Penz T."/>
            <person name="Heinz E."/>
            <person name="Brunham R.C."/>
            <person name="Read T.D."/>
            <person name="Bavoil P.M."/>
            <person name="Sachse K."/>
            <person name="Kahane S."/>
            <person name="Friedman M.G."/>
            <person name="Rattei T."/>
            <person name="Myers G.S.A."/>
            <person name="Horn M."/>
        </authorList>
    </citation>
    <scope>NUCLEOTIDE SEQUENCE</scope>
    <source>
        <strain evidence="1">2032/99</strain>
    </source>
</reference>
<dbReference type="EMBL" id="FR872650">
    <property type="protein sequence ID" value="CCB91120.1"/>
    <property type="molecule type" value="Genomic_DNA"/>
</dbReference>
<organism evidence="1">
    <name type="scientific">Waddlia chondrophila 2032/99</name>
    <dbReference type="NCBI Taxonomy" id="765953"/>
    <lineage>
        <taxon>Bacteria</taxon>
        <taxon>Pseudomonadati</taxon>
        <taxon>Chlamydiota</taxon>
        <taxon>Chlamydiia</taxon>
        <taxon>Parachlamydiales</taxon>
        <taxon>Waddliaceae</taxon>
        <taxon>Waddlia</taxon>
    </lineage>
</organism>
<proteinExistence type="predicted"/>
<name>F8LCA6_9BACT</name>
<evidence type="ECO:0000313" key="1">
    <source>
        <dbReference type="EMBL" id="CCB91120.1"/>
    </source>
</evidence>
<accession>F8LCA6</accession>